<evidence type="ECO:0000256" key="1">
    <source>
        <dbReference type="SAM" id="Coils"/>
    </source>
</evidence>
<evidence type="ECO:0000313" key="3">
    <source>
        <dbReference type="Proteomes" id="UP000035017"/>
    </source>
</evidence>
<comment type="caution">
    <text evidence="2">The sequence shown here is derived from an EMBL/GenBank/DDBJ whole genome shotgun (WGS) entry which is preliminary data.</text>
</comment>
<accession>A0A0D0JS73</accession>
<name>A0A0D0JS73_AGRTU</name>
<organism evidence="2 3">
    <name type="scientific">Agrobacterium tumefaciens</name>
    <dbReference type="NCBI Taxonomy" id="358"/>
    <lineage>
        <taxon>Bacteria</taxon>
        <taxon>Pseudomonadati</taxon>
        <taxon>Pseudomonadota</taxon>
        <taxon>Alphaproteobacteria</taxon>
        <taxon>Hyphomicrobiales</taxon>
        <taxon>Rhizobiaceae</taxon>
        <taxon>Rhizobium/Agrobacterium group</taxon>
        <taxon>Agrobacterium</taxon>
        <taxon>Agrobacterium tumefaciens complex</taxon>
    </lineage>
</organism>
<dbReference type="AlphaFoldDB" id="A0A0D0JS73"/>
<gene>
    <name evidence="2" type="ORF">RU07_22355</name>
</gene>
<feature type="non-terminal residue" evidence="2">
    <location>
        <position position="83"/>
    </location>
</feature>
<proteinExistence type="predicted"/>
<keyword evidence="1" id="KW-0175">Coiled coil</keyword>
<evidence type="ECO:0000313" key="2">
    <source>
        <dbReference type="EMBL" id="KIP98297.1"/>
    </source>
</evidence>
<sequence>MNRAGEPDVAVLMAQLAANAAEITALKAEKEALSRRVVKLEEELALAKLHRFAPRSEKHIDRLFNEAEIAADEDGSDDGDAAI</sequence>
<reference evidence="2 3" key="1">
    <citation type="submission" date="2014-12" db="EMBL/GenBank/DDBJ databases">
        <title>16Stimator: statistical estimation of ribosomal gene copy numbers from draft genome assemblies.</title>
        <authorList>
            <person name="Perisin M.A."/>
            <person name="Vetter M."/>
            <person name="Gilbert J.A."/>
            <person name="Bergelson J."/>
        </authorList>
    </citation>
    <scope>NUCLEOTIDE SEQUENCE [LARGE SCALE GENOMIC DNA]</scope>
    <source>
        <strain evidence="2 3">MEJ076</strain>
    </source>
</reference>
<dbReference type="Proteomes" id="UP000035017">
    <property type="component" value="Unassembled WGS sequence"/>
</dbReference>
<evidence type="ECO:0008006" key="4">
    <source>
        <dbReference type="Google" id="ProtNLM"/>
    </source>
</evidence>
<feature type="coiled-coil region" evidence="1">
    <location>
        <begin position="16"/>
        <end position="50"/>
    </location>
</feature>
<dbReference type="EMBL" id="JXQV01000041">
    <property type="protein sequence ID" value="KIP98297.1"/>
    <property type="molecule type" value="Genomic_DNA"/>
</dbReference>
<protein>
    <recommendedName>
        <fullName evidence="4">IS66 family transposase</fullName>
    </recommendedName>
</protein>